<dbReference type="PANTHER" id="PTHR23513:SF9">
    <property type="entry name" value="ENTEROBACTIN EXPORTER ENTS"/>
    <property type="match status" value="1"/>
</dbReference>
<feature type="transmembrane region" description="Helical" evidence="7">
    <location>
        <begin position="281"/>
        <end position="306"/>
    </location>
</feature>
<dbReference type="OrthoDB" id="5494559at2"/>
<evidence type="ECO:0000313" key="10">
    <source>
        <dbReference type="Proteomes" id="UP000274909"/>
    </source>
</evidence>
<feature type="transmembrane region" description="Helical" evidence="7">
    <location>
        <begin position="236"/>
        <end position="269"/>
    </location>
</feature>
<dbReference type="PANTHER" id="PTHR23513">
    <property type="entry name" value="INTEGRAL MEMBRANE EFFLUX PROTEIN-RELATED"/>
    <property type="match status" value="1"/>
</dbReference>
<evidence type="ECO:0000256" key="1">
    <source>
        <dbReference type="ARBA" id="ARBA00004429"/>
    </source>
</evidence>
<feature type="domain" description="Major facilitator superfamily (MFS) profile" evidence="8">
    <location>
        <begin position="172"/>
        <end position="424"/>
    </location>
</feature>
<keyword evidence="6 7" id="KW-0472">Membrane</keyword>
<sequence length="424" mass="43542">MSPLRQSPAFARLWAGSAIAGIGGQMTIVAVGLHVYELTGSTFAVAMVGTLALIPMIAAGLYGGMLADAFDRRRVALASSSVAWLATIGLALVAWGGSEVLWPFYVLTTLTSVAATITGTARQAIVPRLVSRELLPAASALGGVSMGVMVTVGPALAGVLVASVGFGWTYTIDVILFSAAFLGIVTLPSIRPEGERHRPGLESVRTGLRFLKGAPNIRMSFIVDIIAMTFGRPHALFPAVGALVIGGGAVTVGILTAASAVGTLVCSLFSGRIGLVRKHGIAIGWSIAVYGAFVAGFGAVLAFLALTGGTRPTTDIEGASIVALTIAAVMMAGTGAADNVSSIFRNTMLQSAVPDNMRGRLQGIFTVVVTGGPRVGDFYVGVLALVVAVWVPPLLGGILIMALIALCLRLTPSFRHYNADSPTP</sequence>
<evidence type="ECO:0000256" key="3">
    <source>
        <dbReference type="ARBA" id="ARBA00022475"/>
    </source>
</evidence>
<evidence type="ECO:0000256" key="2">
    <source>
        <dbReference type="ARBA" id="ARBA00022448"/>
    </source>
</evidence>
<dbReference type="PROSITE" id="PS50850">
    <property type="entry name" value="MFS"/>
    <property type="match status" value="1"/>
</dbReference>
<dbReference type="Proteomes" id="UP000274909">
    <property type="component" value="Unassembled WGS sequence"/>
</dbReference>
<protein>
    <submittedName>
        <fullName evidence="9">MFS transporter</fullName>
    </submittedName>
</protein>
<feature type="transmembrane region" description="Helical" evidence="7">
    <location>
        <begin position="382"/>
        <end position="408"/>
    </location>
</feature>
<feature type="transmembrane region" description="Helical" evidence="7">
    <location>
        <begin position="102"/>
        <end position="122"/>
    </location>
</feature>
<feature type="transmembrane region" description="Helical" evidence="7">
    <location>
        <begin position="134"/>
        <end position="162"/>
    </location>
</feature>
<feature type="transmembrane region" description="Helical" evidence="7">
    <location>
        <begin position="42"/>
        <end position="63"/>
    </location>
</feature>
<keyword evidence="4 7" id="KW-0812">Transmembrane</keyword>
<feature type="transmembrane region" description="Helical" evidence="7">
    <location>
        <begin position="75"/>
        <end position="96"/>
    </location>
</feature>
<evidence type="ECO:0000256" key="7">
    <source>
        <dbReference type="SAM" id="Phobius"/>
    </source>
</evidence>
<dbReference type="AlphaFoldDB" id="A0A3S0VC07"/>
<accession>A0A3S0VC07</accession>
<evidence type="ECO:0000256" key="5">
    <source>
        <dbReference type="ARBA" id="ARBA00022989"/>
    </source>
</evidence>
<gene>
    <name evidence="9" type="ORF">ELQ94_04330</name>
</gene>
<dbReference type="InterPro" id="IPR010290">
    <property type="entry name" value="TM_effector"/>
</dbReference>
<comment type="subcellular location">
    <subcellularLocation>
        <location evidence="1">Cell inner membrane</location>
        <topology evidence="1">Multi-pass membrane protein</topology>
    </subcellularLocation>
</comment>
<proteinExistence type="predicted"/>
<keyword evidence="3" id="KW-1003">Cell membrane</keyword>
<dbReference type="EMBL" id="RZGZ01000002">
    <property type="protein sequence ID" value="RUR01968.1"/>
    <property type="molecule type" value="Genomic_DNA"/>
</dbReference>
<dbReference type="CDD" id="cd06173">
    <property type="entry name" value="MFS_MefA_like"/>
    <property type="match status" value="1"/>
</dbReference>
<dbReference type="SUPFAM" id="SSF103473">
    <property type="entry name" value="MFS general substrate transporter"/>
    <property type="match status" value="1"/>
</dbReference>
<keyword evidence="10" id="KW-1185">Reference proteome</keyword>
<organism evidence="9 10">
    <name type="scientific">Labedella endophytica</name>
    <dbReference type="NCBI Taxonomy" id="1523160"/>
    <lineage>
        <taxon>Bacteria</taxon>
        <taxon>Bacillati</taxon>
        <taxon>Actinomycetota</taxon>
        <taxon>Actinomycetes</taxon>
        <taxon>Micrococcales</taxon>
        <taxon>Microbacteriaceae</taxon>
        <taxon>Labedella</taxon>
    </lineage>
</organism>
<evidence type="ECO:0000259" key="8">
    <source>
        <dbReference type="PROSITE" id="PS50850"/>
    </source>
</evidence>
<feature type="transmembrane region" description="Helical" evidence="7">
    <location>
        <begin position="168"/>
        <end position="190"/>
    </location>
</feature>
<keyword evidence="2" id="KW-0813">Transport</keyword>
<reference evidence="9 10" key="1">
    <citation type="submission" date="2018-12" db="EMBL/GenBank/DDBJ databases">
        <authorList>
            <person name="Li F."/>
        </authorList>
    </citation>
    <scope>NUCLEOTIDE SEQUENCE [LARGE SCALE GENOMIC DNA]</scope>
    <source>
        <strain evidence="9 10">EGI 6500705</strain>
    </source>
</reference>
<keyword evidence="5 7" id="KW-1133">Transmembrane helix</keyword>
<evidence type="ECO:0000256" key="6">
    <source>
        <dbReference type="ARBA" id="ARBA00023136"/>
    </source>
</evidence>
<dbReference type="Pfam" id="PF05977">
    <property type="entry name" value="MFS_3"/>
    <property type="match status" value="1"/>
</dbReference>
<dbReference type="GO" id="GO:0022857">
    <property type="term" value="F:transmembrane transporter activity"/>
    <property type="evidence" value="ECO:0007669"/>
    <property type="project" value="InterPro"/>
</dbReference>
<dbReference type="InterPro" id="IPR036259">
    <property type="entry name" value="MFS_trans_sf"/>
</dbReference>
<evidence type="ECO:0000313" key="9">
    <source>
        <dbReference type="EMBL" id="RUR01968.1"/>
    </source>
</evidence>
<feature type="transmembrane region" description="Helical" evidence="7">
    <location>
        <begin position="12"/>
        <end position="36"/>
    </location>
</feature>
<evidence type="ECO:0000256" key="4">
    <source>
        <dbReference type="ARBA" id="ARBA00022692"/>
    </source>
</evidence>
<feature type="transmembrane region" description="Helical" evidence="7">
    <location>
        <begin position="318"/>
        <end position="338"/>
    </location>
</feature>
<dbReference type="GO" id="GO:0005886">
    <property type="term" value="C:plasma membrane"/>
    <property type="evidence" value="ECO:0007669"/>
    <property type="project" value="UniProtKB-SubCell"/>
</dbReference>
<dbReference type="Gene3D" id="1.20.1250.20">
    <property type="entry name" value="MFS general substrate transporter like domains"/>
    <property type="match status" value="1"/>
</dbReference>
<dbReference type="InterPro" id="IPR020846">
    <property type="entry name" value="MFS_dom"/>
</dbReference>
<comment type="caution">
    <text evidence="9">The sequence shown here is derived from an EMBL/GenBank/DDBJ whole genome shotgun (WGS) entry which is preliminary data.</text>
</comment>
<name>A0A3S0VC07_9MICO</name>